<dbReference type="KEGG" id="vbh:CMV30_12975"/>
<name>A0A290Q7W3_9BACT</name>
<evidence type="ECO:0000256" key="1">
    <source>
        <dbReference type="SAM" id="Coils"/>
    </source>
</evidence>
<evidence type="ECO:0000313" key="3">
    <source>
        <dbReference type="Proteomes" id="UP000217265"/>
    </source>
</evidence>
<gene>
    <name evidence="2" type="ORF">CMV30_12975</name>
</gene>
<reference evidence="2 3" key="1">
    <citation type="submission" date="2017-09" db="EMBL/GenBank/DDBJ databases">
        <title>Complete genome sequence of Verrucomicrobial strain HZ-65, isolated from freshwater.</title>
        <authorList>
            <person name="Choi A."/>
        </authorList>
    </citation>
    <scope>NUCLEOTIDE SEQUENCE [LARGE SCALE GENOMIC DNA]</scope>
    <source>
        <strain evidence="2 3">HZ-65</strain>
    </source>
</reference>
<evidence type="ECO:0000313" key="2">
    <source>
        <dbReference type="EMBL" id="ATC64805.1"/>
    </source>
</evidence>
<accession>A0A290Q7W3</accession>
<dbReference type="AlphaFoldDB" id="A0A290Q7W3"/>
<dbReference type="Proteomes" id="UP000217265">
    <property type="component" value="Chromosome"/>
</dbReference>
<organism evidence="2 3">
    <name type="scientific">Nibricoccus aquaticus</name>
    <dbReference type="NCBI Taxonomy" id="2576891"/>
    <lineage>
        <taxon>Bacteria</taxon>
        <taxon>Pseudomonadati</taxon>
        <taxon>Verrucomicrobiota</taxon>
        <taxon>Opitutia</taxon>
        <taxon>Opitutales</taxon>
        <taxon>Opitutaceae</taxon>
        <taxon>Nibricoccus</taxon>
    </lineage>
</organism>
<evidence type="ECO:0008006" key="4">
    <source>
        <dbReference type="Google" id="ProtNLM"/>
    </source>
</evidence>
<keyword evidence="3" id="KW-1185">Reference proteome</keyword>
<sequence length="651" mass="73148">MQEPRIWVRELRIYRVLAPGTSNLLRGIRLRRGLNILWAKPRQRAANGQGYTGGVSGHGTGKTTFCRFIRYVLGEGSFGNDEQRARLRDTFPEGWVVGEVILDGTPWLVCRPFKVGPASYAYRNRTIDTLFASDEGRENFKTYESELTGVLAEPLPVATFATAPTPIEWPHVLQWLTRDQECRFSGLAELRHSDSDSHAPDMVAEDRHFLFRAVLGLIDTAEQSELENNKGLLKRKNEAERDAPLLRFRGDSVYDRLRAQFPDFRTDVAGADFLQAVVTEWRSRAKATEALLKNFEPTPALKTARDNFVIARSAFDVTEGQEKSVQGKIRYFEQQLRQLRGEQSAADLAKWIRENDPDAGLLCGHTLAAAIEHECPLALGRTLPIEHKKAALDTGPTIEKVSAEKTLAETQLQRVRLLLSTRRQGLKDSEQALRKETAIYDEARAALSRQFVNEESIANEAERARSDKTESDRLEKSVADLEQKIRRSQELQAMLRDKNTAALSAFSETFGRVSRTIFDEENVRGEIRFRGRKINPGLNNEIDLTSAALETLKIICFDLAALVSGVEGRGAHPLFHLHDGPREADMDASIYRNIFSTIHALEEAFGQRAPAFQYIVTTTEPPPDSLLRSPWLIDPILDASAPNGKLLGENF</sequence>
<proteinExistence type="predicted"/>
<dbReference type="EMBL" id="CP023344">
    <property type="protein sequence ID" value="ATC64805.1"/>
    <property type="molecule type" value="Genomic_DNA"/>
</dbReference>
<keyword evidence="1" id="KW-0175">Coiled coil</keyword>
<feature type="coiled-coil region" evidence="1">
    <location>
        <begin position="426"/>
        <end position="498"/>
    </location>
</feature>
<protein>
    <recommendedName>
        <fullName evidence="4">Chromosome segregation protein SMC</fullName>
    </recommendedName>
</protein>